<evidence type="ECO:0000256" key="4">
    <source>
        <dbReference type="SAM" id="MobiDB-lite"/>
    </source>
</evidence>
<dbReference type="Gene3D" id="3.10.129.10">
    <property type="entry name" value="Hotdog Thioesterase"/>
    <property type="match status" value="1"/>
</dbReference>
<dbReference type="GO" id="GO:0052816">
    <property type="term" value="F:long-chain fatty acyl-CoA hydrolase activity"/>
    <property type="evidence" value="ECO:0007669"/>
    <property type="project" value="TreeGrafter"/>
</dbReference>
<name>A0A846QN23_9BACT</name>
<feature type="compositionally biased region" description="Basic and acidic residues" evidence="4">
    <location>
        <begin position="144"/>
        <end position="160"/>
    </location>
</feature>
<dbReference type="InterPro" id="IPR040170">
    <property type="entry name" value="Cytosol_ACT"/>
</dbReference>
<reference evidence="6 7" key="1">
    <citation type="submission" date="2020-03" db="EMBL/GenBank/DDBJ databases">
        <title>Genomic Encyclopedia of Type Strains, Phase IV (KMG-IV): sequencing the most valuable type-strain genomes for metagenomic binning, comparative biology and taxonomic classification.</title>
        <authorList>
            <person name="Goeker M."/>
        </authorList>
    </citation>
    <scope>NUCLEOTIDE SEQUENCE [LARGE SCALE GENOMIC DNA]</scope>
    <source>
        <strain evidence="6 7">DSM 24233</strain>
    </source>
</reference>
<accession>A0A846QN23</accession>
<proteinExistence type="inferred from homology"/>
<organism evidence="6 7">
    <name type="scientific">Desulfobaculum xiamenense</name>
    <dbReference type="NCBI Taxonomy" id="995050"/>
    <lineage>
        <taxon>Bacteria</taxon>
        <taxon>Pseudomonadati</taxon>
        <taxon>Thermodesulfobacteriota</taxon>
        <taxon>Desulfovibrionia</taxon>
        <taxon>Desulfovibrionales</taxon>
        <taxon>Desulfovibrionaceae</taxon>
        <taxon>Desulfobaculum</taxon>
    </lineage>
</organism>
<evidence type="ECO:0000256" key="1">
    <source>
        <dbReference type="ARBA" id="ARBA00010458"/>
    </source>
</evidence>
<dbReference type="CDD" id="cd03442">
    <property type="entry name" value="BFIT_BACH"/>
    <property type="match status" value="1"/>
</dbReference>
<dbReference type="Proteomes" id="UP000580856">
    <property type="component" value="Unassembled WGS sequence"/>
</dbReference>
<dbReference type="PANTHER" id="PTHR11049:SF16">
    <property type="entry name" value="PROTEIN VDLD"/>
    <property type="match status" value="1"/>
</dbReference>
<evidence type="ECO:0000256" key="2">
    <source>
        <dbReference type="ARBA" id="ARBA00022801"/>
    </source>
</evidence>
<evidence type="ECO:0000313" key="6">
    <source>
        <dbReference type="EMBL" id="NJB68587.1"/>
    </source>
</evidence>
<dbReference type="AlphaFoldDB" id="A0A846QN23"/>
<dbReference type="InterPro" id="IPR033120">
    <property type="entry name" value="HOTDOG_ACOT"/>
</dbReference>
<dbReference type="Pfam" id="PF03061">
    <property type="entry name" value="4HBT"/>
    <property type="match status" value="1"/>
</dbReference>
<comment type="similarity">
    <text evidence="1">Belongs to the acyl coenzyme A hydrolase family.</text>
</comment>
<protein>
    <submittedName>
        <fullName evidence="6">Acyl-CoA hydrolase</fullName>
    </submittedName>
</protein>
<dbReference type="EMBL" id="JAATJA010000002">
    <property type="protein sequence ID" value="NJB68587.1"/>
    <property type="molecule type" value="Genomic_DNA"/>
</dbReference>
<keyword evidence="2 3" id="KW-0378">Hydrolase</keyword>
<feature type="region of interest" description="Disordered" evidence="4">
    <location>
        <begin position="144"/>
        <end position="177"/>
    </location>
</feature>
<dbReference type="SUPFAM" id="SSF54637">
    <property type="entry name" value="Thioesterase/thiol ester dehydrase-isomerase"/>
    <property type="match status" value="1"/>
</dbReference>
<dbReference type="InterPro" id="IPR006683">
    <property type="entry name" value="Thioestr_dom"/>
</dbReference>
<dbReference type="InterPro" id="IPR029069">
    <property type="entry name" value="HotDog_dom_sf"/>
</dbReference>
<dbReference type="GO" id="GO:0006637">
    <property type="term" value="P:acyl-CoA metabolic process"/>
    <property type="evidence" value="ECO:0007669"/>
    <property type="project" value="TreeGrafter"/>
</dbReference>
<dbReference type="PANTHER" id="PTHR11049">
    <property type="entry name" value="ACYL COENZYME A THIOESTER HYDROLASE"/>
    <property type="match status" value="1"/>
</dbReference>
<feature type="domain" description="HotDog ACOT-type" evidence="5">
    <location>
        <begin position="7"/>
        <end position="119"/>
    </location>
</feature>
<sequence>MKGKTKRESTTMLTQRMLPQDANPAGNVHGGVTLKYIDIAGGTVAMRHCRTNAVTASIDRMDFLQPVYVGDLVTFKASLNYTGRTSMEVGVRVEAENMFTGEKRYCASAYLTFVALDKDGRPHEVPPLILETDEDHRRWREAEARRAIRKQERQRERESQRAAQTASLNEQGDDESC</sequence>
<dbReference type="PROSITE" id="PS51770">
    <property type="entry name" value="HOTDOG_ACOT"/>
    <property type="match status" value="1"/>
</dbReference>
<evidence type="ECO:0000259" key="5">
    <source>
        <dbReference type="PROSITE" id="PS51770"/>
    </source>
</evidence>
<evidence type="ECO:0000256" key="3">
    <source>
        <dbReference type="PROSITE-ProRule" id="PRU01106"/>
    </source>
</evidence>
<dbReference type="GO" id="GO:0005829">
    <property type="term" value="C:cytosol"/>
    <property type="evidence" value="ECO:0007669"/>
    <property type="project" value="TreeGrafter"/>
</dbReference>
<comment type="caution">
    <text evidence="6">The sequence shown here is derived from an EMBL/GenBank/DDBJ whole genome shotgun (WGS) entry which is preliminary data.</text>
</comment>
<evidence type="ECO:0000313" key="7">
    <source>
        <dbReference type="Proteomes" id="UP000580856"/>
    </source>
</evidence>
<keyword evidence="7" id="KW-1185">Reference proteome</keyword>
<dbReference type="RefSeq" id="WP_167941639.1">
    <property type="nucleotide sequence ID" value="NZ_JAATJA010000002.1"/>
</dbReference>
<gene>
    <name evidence="6" type="ORF">GGQ74_002260</name>
</gene>